<dbReference type="GO" id="GO:0006635">
    <property type="term" value="P:fatty acid beta-oxidation"/>
    <property type="evidence" value="ECO:0007669"/>
    <property type="project" value="UniProtKB-UniPathway"/>
</dbReference>
<evidence type="ECO:0000256" key="13">
    <source>
        <dbReference type="ARBA" id="ARBA00049556"/>
    </source>
</evidence>
<evidence type="ECO:0000256" key="12">
    <source>
        <dbReference type="ARBA" id="ARBA00023268"/>
    </source>
</evidence>
<dbReference type="FunFam" id="3.40.50.720:FF:000009">
    <property type="entry name" value="Fatty oxidation complex, alpha subunit"/>
    <property type="match status" value="1"/>
</dbReference>
<evidence type="ECO:0000256" key="8">
    <source>
        <dbReference type="ARBA" id="ARBA00023098"/>
    </source>
</evidence>
<feature type="domain" description="3-hydroxyacyl-CoA dehydrogenase NAD binding" evidence="16">
    <location>
        <begin position="299"/>
        <end position="473"/>
    </location>
</feature>
<dbReference type="InterPro" id="IPR029045">
    <property type="entry name" value="ClpP/crotonase-like_dom_sf"/>
</dbReference>
<evidence type="ECO:0000256" key="6">
    <source>
        <dbReference type="ARBA" id="ARBA00023002"/>
    </source>
</evidence>
<dbReference type="PROSITE" id="PS00166">
    <property type="entry name" value="ENOYL_COA_HYDRATASE"/>
    <property type="match status" value="1"/>
</dbReference>
<dbReference type="GO" id="GO:0003857">
    <property type="term" value="F:(3S)-3-hydroxyacyl-CoA dehydrogenase (NAD+) activity"/>
    <property type="evidence" value="ECO:0007669"/>
    <property type="project" value="UniProtKB-EC"/>
</dbReference>
<dbReference type="GO" id="GO:0070403">
    <property type="term" value="F:NAD+ binding"/>
    <property type="evidence" value="ECO:0007669"/>
    <property type="project" value="InterPro"/>
</dbReference>
<evidence type="ECO:0000313" key="17">
    <source>
        <dbReference type="EMBL" id="KAA5613077.1"/>
    </source>
</evidence>
<dbReference type="PANTHER" id="PTHR23309:SF51">
    <property type="entry name" value="3-HYDROXYACYL-COA DEHYDROGENASE-RELATED"/>
    <property type="match status" value="1"/>
</dbReference>
<comment type="similarity">
    <text evidence="3">In the N-terminal section; belongs to the enoyl-CoA hydratase/isomerase family.</text>
</comment>
<comment type="subcellular location">
    <subcellularLocation>
        <location evidence="1">Peroxisome</location>
    </subcellularLocation>
</comment>
<keyword evidence="4" id="KW-0276">Fatty acid metabolism</keyword>
<dbReference type="InterPro" id="IPR006108">
    <property type="entry name" value="3HC_DH_C"/>
</dbReference>
<keyword evidence="10" id="KW-0413">Isomerase</keyword>
<evidence type="ECO:0000256" key="1">
    <source>
        <dbReference type="ARBA" id="ARBA00004275"/>
    </source>
</evidence>
<name>A0A5M6IZ19_9PROT</name>
<dbReference type="UniPathway" id="UPA00659"/>
<dbReference type="InterPro" id="IPR001753">
    <property type="entry name" value="Enoyl-CoA_hydra/iso"/>
</dbReference>
<dbReference type="InterPro" id="IPR036291">
    <property type="entry name" value="NAD(P)-bd_dom_sf"/>
</dbReference>
<evidence type="ECO:0000259" key="16">
    <source>
        <dbReference type="Pfam" id="PF02737"/>
    </source>
</evidence>
<dbReference type="PANTHER" id="PTHR23309">
    <property type="entry name" value="3-HYDROXYACYL-COA DEHYROGENASE"/>
    <property type="match status" value="1"/>
</dbReference>
<comment type="catalytic activity">
    <reaction evidence="13">
        <text>a (3S)-3-hydroxyacyl-CoA + NAD(+) = a 3-oxoacyl-CoA + NADH + H(+)</text>
        <dbReference type="Rhea" id="RHEA:22432"/>
        <dbReference type="ChEBI" id="CHEBI:15378"/>
        <dbReference type="ChEBI" id="CHEBI:57318"/>
        <dbReference type="ChEBI" id="CHEBI:57540"/>
        <dbReference type="ChEBI" id="CHEBI:57945"/>
        <dbReference type="ChEBI" id="CHEBI:90726"/>
        <dbReference type="EC" id="1.1.1.35"/>
    </reaction>
</comment>
<evidence type="ECO:0000313" key="18">
    <source>
        <dbReference type="Proteomes" id="UP000325255"/>
    </source>
</evidence>
<keyword evidence="5" id="KW-0442">Lipid degradation</keyword>
<evidence type="ECO:0000256" key="7">
    <source>
        <dbReference type="ARBA" id="ARBA00023027"/>
    </source>
</evidence>
<dbReference type="Pfam" id="PF00378">
    <property type="entry name" value="ECH_1"/>
    <property type="match status" value="1"/>
</dbReference>
<dbReference type="SUPFAM" id="SSF48179">
    <property type="entry name" value="6-phosphogluconate dehydrogenase C-terminal domain-like"/>
    <property type="match status" value="2"/>
</dbReference>
<dbReference type="Pfam" id="PF00725">
    <property type="entry name" value="3HCDH"/>
    <property type="match status" value="2"/>
</dbReference>
<keyword evidence="12" id="KW-0511">Multifunctional enzyme</keyword>
<dbReference type="InterPro" id="IPR008927">
    <property type="entry name" value="6-PGluconate_DH-like_C_sf"/>
</dbReference>
<evidence type="ECO:0000256" key="14">
    <source>
        <dbReference type="RuleBase" id="RU003707"/>
    </source>
</evidence>
<sequence>MKPLVTIERHGDAAVIVIDNPPVNALSDPLRRALLAAVQEVVADPVLRAAVIACAGRTFIAGADIREFDSPPPEVFTGTINAAIEASPKPFVAAIHGTALGGGFELALACHARIMAPDAYVGLPETRVGLIPGAGGTQRTPRLAGAGVALDLITSGRHVPADEALRLGLVDEIATDVRRVAMERARALVASGQLPRARDRAVPDITSSEARAAFAAAATAVCKRSRGATAPVRAAEAVGWALDLPIDVALERERVTSLELRTGPQSRALRYLFHAERQAARLPARDGQDVRSWPVQRCGVVGGGAMGTGIAICFADAGLDVTLVEVSAEAARAAESRISLTYERQTKGGRLSEEALEARMDRIHFATGLDALADAALVVEAVVEDLPTKIEVFRRLSAIVRRDCVLASNTSYLDINVLAGVVDAPERVLGLHFFNPAHVMKLLEIVRGGRTVPEALATGVALARRLGKVPVIAGVCEGFIGNRLLARWRQQCDYLLEEGAYPQDVDAALEAHGFAMGPYAVADLAGLDIGWATRKRLAPKRDPRARCVPIADWICELGRFGQKTGAGFYLHANGRREIDPVVTGLVERASAERGLTRHPVAADEIISRVHAAMVNEAARILAEGIAQRPSDIDVVLVHGYGYPAWRGGPMHEADGIGLPEMLRRIESMHDRDGIGWEPAPLLREMVAAGKRFADLNV</sequence>
<dbReference type="Gene3D" id="1.10.1040.50">
    <property type="match status" value="1"/>
</dbReference>
<dbReference type="OrthoDB" id="9771883at2"/>
<keyword evidence="11" id="KW-0456">Lyase</keyword>
<dbReference type="Pfam" id="PF02737">
    <property type="entry name" value="3HCDH_N"/>
    <property type="match status" value="1"/>
</dbReference>
<dbReference type="AlphaFoldDB" id="A0A5M6IZ19"/>
<dbReference type="GO" id="GO:0016853">
    <property type="term" value="F:isomerase activity"/>
    <property type="evidence" value="ECO:0007669"/>
    <property type="project" value="UniProtKB-KW"/>
</dbReference>
<dbReference type="GO" id="GO:0004300">
    <property type="term" value="F:enoyl-CoA hydratase activity"/>
    <property type="evidence" value="ECO:0007669"/>
    <property type="project" value="UniProtKB-ARBA"/>
</dbReference>
<feature type="domain" description="3-hydroxyacyl-CoA dehydrogenase C-terminal" evidence="15">
    <location>
        <begin position="478"/>
        <end position="569"/>
    </location>
</feature>
<accession>A0A5M6IZ19</accession>
<dbReference type="FunFam" id="1.10.1040.50:FF:000006">
    <property type="entry name" value="Peroxisomal bifunctional enzyme"/>
    <property type="match status" value="1"/>
</dbReference>
<dbReference type="EMBL" id="VWPK01000008">
    <property type="protein sequence ID" value="KAA5613077.1"/>
    <property type="molecule type" value="Genomic_DNA"/>
</dbReference>
<dbReference type="CDD" id="cd06558">
    <property type="entry name" value="crotonase-like"/>
    <property type="match status" value="1"/>
</dbReference>
<comment type="pathway">
    <text evidence="2">Lipid metabolism; fatty acid beta-oxidation.</text>
</comment>
<keyword evidence="7" id="KW-0520">NAD</keyword>
<evidence type="ECO:0000256" key="11">
    <source>
        <dbReference type="ARBA" id="ARBA00023239"/>
    </source>
</evidence>
<evidence type="ECO:0000256" key="4">
    <source>
        <dbReference type="ARBA" id="ARBA00022832"/>
    </source>
</evidence>
<feature type="domain" description="3-hydroxyacyl-CoA dehydrogenase C-terminal" evidence="15">
    <location>
        <begin position="605"/>
        <end position="690"/>
    </location>
</feature>
<keyword evidence="6" id="KW-0560">Oxidoreductase</keyword>
<dbReference type="SUPFAM" id="SSF52096">
    <property type="entry name" value="ClpP/crotonase"/>
    <property type="match status" value="1"/>
</dbReference>
<reference evidence="17 18" key="1">
    <citation type="submission" date="2019-09" db="EMBL/GenBank/DDBJ databases">
        <title>Genome sequence of Rhodovastum atsumiense, a diverse member of the Acetobacteraceae family of non-sulfur purple photosynthetic bacteria.</title>
        <authorList>
            <person name="Meyer T."/>
            <person name="Kyndt J."/>
        </authorList>
    </citation>
    <scope>NUCLEOTIDE SEQUENCE [LARGE SCALE GENOMIC DNA]</scope>
    <source>
        <strain evidence="17 18">DSM 21279</strain>
    </source>
</reference>
<comment type="similarity">
    <text evidence="14">Belongs to the enoyl-CoA hydratase/isomerase family.</text>
</comment>
<keyword evidence="8" id="KW-0443">Lipid metabolism</keyword>
<dbReference type="Gene3D" id="3.40.50.720">
    <property type="entry name" value="NAD(P)-binding Rossmann-like Domain"/>
    <property type="match status" value="1"/>
</dbReference>
<evidence type="ECO:0000256" key="3">
    <source>
        <dbReference type="ARBA" id="ARBA00008750"/>
    </source>
</evidence>
<evidence type="ECO:0000256" key="2">
    <source>
        <dbReference type="ARBA" id="ARBA00005005"/>
    </source>
</evidence>
<dbReference type="Gene3D" id="3.90.226.10">
    <property type="entry name" value="2-enoyl-CoA Hydratase, Chain A, domain 1"/>
    <property type="match status" value="1"/>
</dbReference>
<proteinExistence type="inferred from homology"/>
<evidence type="ECO:0000256" key="5">
    <source>
        <dbReference type="ARBA" id="ARBA00022963"/>
    </source>
</evidence>
<dbReference type="Proteomes" id="UP000325255">
    <property type="component" value="Unassembled WGS sequence"/>
</dbReference>
<dbReference type="InterPro" id="IPR006176">
    <property type="entry name" value="3-OHacyl-CoA_DH_NAD-bd"/>
</dbReference>
<dbReference type="RefSeq" id="WP_150039981.1">
    <property type="nucleotide sequence ID" value="NZ_OW485601.1"/>
</dbReference>
<gene>
    <name evidence="17" type="ORF">F1189_06880</name>
</gene>
<evidence type="ECO:0000256" key="9">
    <source>
        <dbReference type="ARBA" id="ARBA00023140"/>
    </source>
</evidence>
<dbReference type="InterPro" id="IPR018376">
    <property type="entry name" value="Enoyl-CoA_hyd/isom_CS"/>
</dbReference>
<keyword evidence="9" id="KW-0576">Peroxisome</keyword>
<protein>
    <submittedName>
        <fullName evidence="17">3-hydroxyacyl-CoA dehydrogenase</fullName>
    </submittedName>
</protein>
<dbReference type="SUPFAM" id="SSF51735">
    <property type="entry name" value="NAD(P)-binding Rossmann-fold domains"/>
    <property type="match status" value="1"/>
</dbReference>
<organism evidence="17 18">
    <name type="scientific">Rhodovastum atsumiense</name>
    <dbReference type="NCBI Taxonomy" id="504468"/>
    <lineage>
        <taxon>Bacteria</taxon>
        <taxon>Pseudomonadati</taxon>
        <taxon>Pseudomonadota</taxon>
        <taxon>Alphaproteobacteria</taxon>
        <taxon>Acetobacterales</taxon>
        <taxon>Acetobacteraceae</taxon>
        <taxon>Rhodovastum</taxon>
    </lineage>
</organism>
<comment type="caution">
    <text evidence="17">The sequence shown here is derived from an EMBL/GenBank/DDBJ whole genome shotgun (WGS) entry which is preliminary data.</text>
</comment>
<keyword evidence="18" id="KW-1185">Reference proteome</keyword>
<evidence type="ECO:0000256" key="10">
    <source>
        <dbReference type="ARBA" id="ARBA00023235"/>
    </source>
</evidence>
<evidence type="ECO:0000259" key="15">
    <source>
        <dbReference type="Pfam" id="PF00725"/>
    </source>
</evidence>